<dbReference type="InterPro" id="IPR000182">
    <property type="entry name" value="GNAT_dom"/>
</dbReference>
<dbReference type="STRING" id="69771.A0A1V6PNP0"/>
<protein>
    <recommendedName>
        <fullName evidence="1">N-acetyltransferase domain-containing protein</fullName>
    </recommendedName>
</protein>
<accession>A0A1V6PNP0</accession>
<name>A0A1V6PNP0_PENDC</name>
<keyword evidence="3" id="KW-1185">Reference proteome</keyword>
<feature type="domain" description="N-acetyltransferase" evidence="1">
    <location>
        <begin position="5"/>
        <end position="160"/>
    </location>
</feature>
<gene>
    <name evidence="2" type="ORF">PENDEC_c001G02021</name>
</gene>
<comment type="caution">
    <text evidence="2">The sequence shown here is derived from an EMBL/GenBank/DDBJ whole genome shotgun (WGS) entry which is preliminary data.</text>
</comment>
<dbReference type="InterPro" id="IPR016181">
    <property type="entry name" value="Acyl_CoA_acyltransferase"/>
</dbReference>
<dbReference type="PANTHER" id="PTHR43792">
    <property type="entry name" value="GNAT FAMILY, PUTATIVE (AFU_ORTHOLOGUE AFUA_3G00765)-RELATED-RELATED"/>
    <property type="match status" value="1"/>
</dbReference>
<dbReference type="GO" id="GO:0016747">
    <property type="term" value="F:acyltransferase activity, transferring groups other than amino-acyl groups"/>
    <property type="evidence" value="ECO:0007669"/>
    <property type="project" value="InterPro"/>
</dbReference>
<dbReference type="PANTHER" id="PTHR43792:SF1">
    <property type="entry name" value="N-ACETYLTRANSFERASE DOMAIN-CONTAINING PROTEIN"/>
    <property type="match status" value="1"/>
</dbReference>
<proteinExistence type="predicted"/>
<dbReference type="OrthoDB" id="4072826at2759"/>
<evidence type="ECO:0000259" key="1">
    <source>
        <dbReference type="Pfam" id="PF13302"/>
    </source>
</evidence>
<evidence type="ECO:0000313" key="3">
    <source>
        <dbReference type="Proteomes" id="UP000191522"/>
    </source>
</evidence>
<dbReference type="SUPFAM" id="SSF55729">
    <property type="entry name" value="Acyl-CoA N-acyltransferases (Nat)"/>
    <property type="match status" value="1"/>
</dbReference>
<dbReference type="OMA" id="NPLGENY"/>
<sequence>MNTSRLEFVRLTEDHLFGYHAIMSDKTATRWSPVGHCTTLQDSKIWMSELLLSTDPDDDNFAVILRSDNDLDELPENSSESTVLQPGGMIGWVGTWKTNTTPEIGFVFHREAWGHGFATEALQAFTIMFWELKPQYDTLNAWCDSQNATSISALTKSGFVLEAKDEDQNFPSLRNRLCFRAKRTLKVNLWCLAR</sequence>
<evidence type="ECO:0000313" key="2">
    <source>
        <dbReference type="EMBL" id="OQD78156.1"/>
    </source>
</evidence>
<dbReference type="Proteomes" id="UP000191522">
    <property type="component" value="Unassembled WGS sequence"/>
</dbReference>
<dbReference type="InterPro" id="IPR051531">
    <property type="entry name" value="N-acetyltransferase"/>
</dbReference>
<organism evidence="2 3">
    <name type="scientific">Penicillium decumbens</name>
    <dbReference type="NCBI Taxonomy" id="69771"/>
    <lineage>
        <taxon>Eukaryota</taxon>
        <taxon>Fungi</taxon>
        <taxon>Dikarya</taxon>
        <taxon>Ascomycota</taxon>
        <taxon>Pezizomycotina</taxon>
        <taxon>Eurotiomycetes</taxon>
        <taxon>Eurotiomycetidae</taxon>
        <taxon>Eurotiales</taxon>
        <taxon>Aspergillaceae</taxon>
        <taxon>Penicillium</taxon>
    </lineage>
</organism>
<reference evidence="3" key="1">
    <citation type="journal article" date="2017" name="Nat. Microbiol.">
        <title>Global analysis of biosynthetic gene clusters reveals vast potential of secondary metabolite production in Penicillium species.</title>
        <authorList>
            <person name="Nielsen J.C."/>
            <person name="Grijseels S."/>
            <person name="Prigent S."/>
            <person name="Ji B."/>
            <person name="Dainat J."/>
            <person name="Nielsen K.F."/>
            <person name="Frisvad J.C."/>
            <person name="Workman M."/>
            <person name="Nielsen J."/>
        </authorList>
    </citation>
    <scope>NUCLEOTIDE SEQUENCE [LARGE SCALE GENOMIC DNA]</scope>
    <source>
        <strain evidence="3">IBT 11843</strain>
    </source>
</reference>
<dbReference type="Gene3D" id="3.40.630.30">
    <property type="match status" value="1"/>
</dbReference>
<dbReference type="AlphaFoldDB" id="A0A1V6PNP0"/>
<dbReference type="Pfam" id="PF13302">
    <property type="entry name" value="Acetyltransf_3"/>
    <property type="match status" value="1"/>
</dbReference>
<dbReference type="EMBL" id="MDYL01000001">
    <property type="protein sequence ID" value="OQD78156.1"/>
    <property type="molecule type" value="Genomic_DNA"/>
</dbReference>